<dbReference type="RefSeq" id="WP_182582663.1">
    <property type="nucleotide sequence ID" value="NZ_JABVCQ010000006.1"/>
</dbReference>
<comment type="caution">
    <text evidence="1">The sequence shown here is derived from an EMBL/GenBank/DDBJ whole genome shotgun (WGS) entry which is preliminary data.</text>
</comment>
<organism evidence="1 2">
    <name type="scientific">Thiospirillum jenense</name>
    <dbReference type="NCBI Taxonomy" id="1653858"/>
    <lineage>
        <taxon>Bacteria</taxon>
        <taxon>Pseudomonadati</taxon>
        <taxon>Pseudomonadota</taxon>
        <taxon>Gammaproteobacteria</taxon>
        <taxon>Chromatiales</taxon>
        <taxon>Chromatiaceae</taxon>
        <taxon>Thiospirillum</taxon>
    </lineage>
</organism>
<evidence type="ECO:0000313" key="1">
    <source>
        <dbReference type="EMBL" id="MBB1125371.1"/>
    </source>
</evidence>
<evidence type="ECO:0008006" key="3">
    <source>
        <dbReference type="Google" id="ProtNLM"/>
    </source>
</evidence>
<accession>A0A839H859</accession>
<protein>
    <recommendedName>
        <fullName evidence="3">Sulfotransferase family protein</fullName>
    </recommendedName>
</protein>
<dbReference type="EMBL" id="JABVCQ010000006">
    <property type="protein sequence ID" value="MBB1125371.1"/>
    <property type="molecule type" value="Genomic_DNA"/>
</dbReference>
<gene>
    <name evidence="1" type="ORF">HUK38_03885</name>
</gene>
<sequence>MSLNVIILTSGLTGSSVVAGLFAQSGYWVGDETIHKPDYNTWENAELVKLNQQILSETNFTENWTMCFRPNFIDVVTTSALRLDPQPYLSFIEKCAQHSPWIWKDPRLWLTIRYWQTLLDLTQVRFILLTRDPLQSWISMTLRRQIQTFDYARKYEIGINNSLRYFLDKNAFCYIEVEYEQLLLHPTTTLWRINNLIDLSLTVSDLRKTFNGLLYQYHHGMFDFFKAIIIYVKNYWIRYR</sequence>
<evidence type="ECO:0000313" key="2">
    <source>
        <dbReference type="Proteomes" id="UP000548632"/>
    </source>
</evidence>
<proteinExistence type="predicted"/>
<dbReference type="Gene3D" id="3.40.50.300">
    <property type="entry name" value="P-loop containing nucleotide triphosphate hydrolases"/>
    <property type="match status" value="1"/>
</dbReference>
<dbReference type="InterPro" id="IPR027417">
    <property type="entry name" value="P-loop_NTPase"/>
</dbReference>
<dbReference type="Proteomes" id="UP000548632">
    <property type="component" value="Unassembled WGS sequence"/>
</dbReference>
<keyword evidence="2" id="KW-1185">Reference proteome</keyword>
<dbReference type="SUPFAM" id="SSF52540">
    <property type="entry name" value="P-loop containing nucleoside triphosphate hydrolases"/>
    <property type="match status" value="1"/>
</dbReference>
<dbReference type="AlphaFoldDB" id="A0A839H859"/>
<reference evidence="1 2" key="1">
    <citation type="journal article" date="2020" name="Arch. Microbiol.">
        <title>The genome sequence of the giant phototrophic gammaproteobacterium Thiospirillum jenense gives insight into its physiological properties and phylogenetic relationships.</title>
        <authorList>
            <person name="Imhoff J.F."/>
            <person name="Meyer T.E."/>
            <person name="Kyndt J.A."/>
        </authorList>
    </citation>
    <scope>NUCLEOTIDE SEQUENCE [LARGE SCALE GENOMIC DNA]</scope>
    <source>
        <strain evidence="1 2">DSM 216</strain>
    </source>
</reference>
<name>A0A839H859_9GAMM</name>